<dbReference type="PANTHER" id="PTHR43031">
    <property type="entry name" value="FAD-DEPENDENT OXIDOREDUCTASE"/>
    <property type="match status" value="1"/>
</dbReference>
<dbReference type="Pfam" id="PF11127">
    <property type="entry name" value="YgaP-like_TM"/>
    <property type="match status" value="1"/>
</dbReference>
<dbReference type="RefSeq" id="WP_309850818.1">
    <property type="nucleotide sequence ID" value="NZ_BAAAIU010000005.1"/>
</dbReference>
<protein>
    <submittedName>
        <fullName evidence="2">Rhodanese-related sulfurtransferase</fullName>
    </submittedName>
</protein>
<dbReference type="Gene3D" id="3.40.250.10">
    <property type="entry name" value="Rhodanese-like domain"/>
    <property type="match status" value="1"/>
</dbReference>
<dbReference type="Gene3D" id="6.10.140.1340">
    <property type="match status" value="1"/>
</dbReference>
<sequence>MPVSPHLAPSDLQNLPADTLLLDVRTKAEHEAAHIPGSVNVPLSLIEGSPQDISDELPTQTVIICRSGARAQRAQQLLASAGALGTSVLEGGIQAWSAEGRTANQGLVRWDLERQVRLVAGALVAGGVALSTVAPKAKWLSGAVGTGLVYAAVSNSCMMGSLLAKLPYNQTGDVSLAEALQRLRASAN</sequence>
<reference evidence="2" key="1">
    <citation type="submission" date="2023-07" db="EMBL/GenBank/DDBJ databases">
        <title>Sequencing the genomes of 1000 actinobacteria strains.</title>
        <authorList>
            <person name="Klenk H.-P."/>
        </authorList>
    </citation>
    <scope>NUCLEOTIDE SEQUENCE</scope>
    <source>
        <strain evidence="2">DSM 13988</strain>
    </source>
</reference>
<dbReference type="SUPFAM" id="SSF52821">
    <property type="entry name" value="Rhodanese/Cell cycle control phosphatase"/>
    <property type="match status" value="1"/>
</dbReference>
<evidence type="ECO:0000313" key="2">
    <source>
        <dbReference type="EMBL" id="MDR6892181.1"/>
    </source>
</evidence>
<dbReference type="InterPro" id="IPR050229">
    <property type="entry name" value="GlpE_sulfurtransferase"/>
</dbReference>
<dbReference type="InterPro" id="IPR001763">
    <property type="entry name" value="Rhodanese-like_dom"/>
</dbReference>
<dbReference type="InterPro" id="IPR021309">
    <property type="entry name" value="YgaP-like_TM"/>
</dbReference>
<organism evidence="2 3">
    <name type="scientific">Falsarthrobacter nasiphocae</name>
    <dbReference type="NCBI Taxonomy" id="189863"/>
    <lineage>
        <taxon>Bacteria</taxon>
        <taxon>Bacillati</taxon>
        <taxon>Actinomycetota</taxon>
        <taxon>Actinomycetes</taxon>
        <taxon>Micrococcales</taxon>
        <taxon>Micrococcaceae</taxon>
        <taxon>Falsarthrobacter</taxon>
    </lineage>
</organism>
<dbReference type="AlphaFoldDB" id="A0AAE3YHM0"/>
<feature type="domain" description="Rhodanese" evidence="1">
    <location>
        <begin position="15"/>
        <end position="105"/>
    </location>
</feature>
<gene>
    <name evidence="2" type="ORF">J2S35_001121</name>
</gene>
<keyword evidence="3" id="KW-1185">Reference proteome</keyword>
<dbReference type="Proteomes" id="UP001247307">
    <property type="component" value="Unassembled WGS sequence"/>
</dbReference>
<name>A0AAE3YHM0_9MICC</name>
<evidence type="ECO:0000259" key="1">
    <source>
        <dbReference type="PROSITE" id="PS50206"/>
    </source>
</evidence>
<dbReference type="PANTHER" id="PTHR43031:SF16">
    <property type="entry name" value="OXIDOREDUCTASE"/>
    <property type="match status" value="1"/>
</dbReference>
<comment type="caution">
    <text evidence="2">The sequence shown here is derived from an EMBL/GenBank/DDBJ whole genome shotgun (WGS) entry which is preliminary data.</text>
</comment>
<proteinExistence type="predicted"/>
<dbReference type="PROSITE" id="PS50206">
    <property type="entry name" value="RHODANESE_3"/>
    <property type="match status" value="1"/>
</dbReference>
<evidence type="ECO:0000313" key="3">
    <source>
        <dbReference type="Proteomes" id="UP001247307"/>
    </source>
</evidence>
<dbReference type="SMART" id="SM00450">
    <property type="entry name" value="RHOD"/>
    <property type="match status" value="1"/>
</dbReference>
<dbReference type="Pfam" id="PF00581">
    <property type="entry name" value="Rhodanese"/>
    <property type="match status" value="1"/>
</dbReference>
<dbReference type="CDD" id="cd00158">
    <property type="entry name" value="RHOD"/>
    <property type="match status" value="1"/>
</dbReference>
<accession>A0AAE3YHM0</accession>
<dbReference type="InterPro" id="IPR036873">
    <property type="entry name" value="Rhodanese-like_dom_sf"/>
</dbReference>
<dbReference type="EMBL" id="JAVDUI010000001">
    <property type="protein sequence ID" value="MDR6892181.1"/>
    <property type="molecule type" value="Genomic_DNA"/>
</dbReference>